<keyword evidence="1" id="KW-0812">Transmembrane</keyword>
<protein>
    <submittedName>
        <fullName evidence="2">Uncharacterized protein</fullName>
    </submittedName>
</protein>
<reference evidence="2 3" key="1">
    <citation type="submission" date="2019-03" db="EMBL/GenBank/DDBJ databases">
        <title>Genomic Encyclopedia of Type Strains, Phase IV (KMG-IV): sequencing the most valuable type-strain genomes for metagenomic binning, comparative biology and taxonomic classification.</title>
        <authorList>
            <person name="Goeker M."/>
        </authorList>
    </citation>
    <scope>NUCLEOTIDE SEQUENCE [LARGE SCALE GENOMIC DNA]</scope>
    <source>
        <strain evidence="2 3">DSM 103428</strain>
    </source>
</reference>
<proteinExistence type="predicted"/>
<keyword evidence="3" id="KW-1185">Reference proteome</keyword>
<gene>
    <name evidence="2" type="ORF">C7378_2903</name>
</gene>
<evidence type="ECO:0000256" key="1">
    <source>
        <dbReference type="SAM" id="Phobius"/>
    </source>
</evidence>
<name>A0A4V2PUR9_9BACT</name>
<comment type="caution">
    <text evidence="2">The sequence shown here is derived from an EMBL/GenBank/DDBJ whole genome shotgun (WGS) entry which is preliminary data.</text>
</comment>
<keyword evidence="1" id="KW-0472">Membrane</keyword>
<dbReference type="AlphaFoldDB" id="A0A4V2PUR9"/>
<dbReference type="RefSeq" id="WP_165876818.1">
    <property type="nucleotide sequence ID" value="NZ_SMGK01000005.1"/>
</dbReference>
<organism evidence="2 3">
    <name type="scientific">Acidipila rosea</name>
    <dbReference type="NCBI Taxonomy" id="768535"/>
    <lineage>
        <taxon>Bacteria</taxon>
        <taxon>Pseudomonadati</taxon>
        <taxon>Acidobacteriota</taxon>
        <taxon>Terriglobia</taxon>
        <taxon>Terriglobales</taxon>
        <taxon>Acidobacteriaceae</taxon>
        <taxon>Acidipila</taxon>
    </lineage>
</organism>
<evidence type="ECO:0000313" key="3">
    <source>
        <dbReference type="Proteomes" id="UP000295210"/>
    </source>
</evidence>
<keyword evidence="1" id="KW-1133">Transmembrane helix</keyword>
<dbReference type="EMBL" id="SMGK01000005">
    <property type="protein sequence ID" value="TCK71621.1"/>
    <property type="molecule type" value="Genomic_DNA"/>
</dbReference>
<dbReference type="Proteomes" id="UP000295210">
    <property type="component" value="Unassembled WGS sequence"/>
</dbReference>
<sequence length="55" mass="6343">MRRSTIWFLLAVLWIAAVPVALVHHHKDTATIDAVVALIFFFIGVRLRGREMLNR</sequence>
<feature type="transmembrane region" description="Helical" evidence="1">
    <location>
        <begin position="29"/>
        <end position="47"/>
    </location>
</feature>
<evidence type="ECO:0000313" key="2">
    <source>
        <dbReference type="EMBL" id="TCK71621.1"/>
    </source>
</evidence>
<accession>A0A4V2PUR9</accession>